<name>A0A8H8XE29_9GAMM</name>
<dbReference type="RefSeq" id="WP_202763322.1">
    <property type="nucleotide sequence ID" value="NZ_CAESAQ020000078.1"/>
</dbReference>
<sequence length="208" mass="23993">MTNKRQKIIVYIDGFNLHYGINGLNQFYKWLDLQILAKSFAQDDDAIISVKYFTSKLNGSSDSVYRQSIYLDALSRHCSNIKTITGNFVRARKCKHCDGKNNEEKQTDVNIACEMMQDLYESNFDIAYLVSGDSDLVAPVRKIVNMNKVIIVAFPPNRKSKELIEVASNYFDIKESRLKKCQLPNEIATKRNPLKRPEKWQKQNKGDI</sequence>
<dbReference type="EMBL" id="CAESAQ020000078">
    <property type="protein sequence ID" value="CAB5503948.1"/>
    <property type="molecule type" value="Genomic_DNA"/>
</dbReference>
<evidence type="ECO:0000259" key="1">
    <source>
        <dbReference type="Pfam" id="PF01936"/>
    </source>
</evidence>
<proteinExistence type="predicted"/>
<dbReference type="GO" id="GO:0004540">
    <property type="term" value="F:RNA nuclease activity"/>
    <property type="evidence" value="ECO:0007669"/>
    <property type="project" value="InterPro"/>
</dbReference>
<dbReference type="Proteomes" id="UP000643672">
    <property type="component" value="Unassembled WGS sequence"/>
</dbReference>
<accession>A0A8H8XE29</accession>
<reference evidence="2 3" key="1">
    <citation type="submission" date="2020-05" db="EMBL/GenBank/DDBJ databases">
        <authorList>
            <person name="Petersen J."/>
            <person name="Sayavedra L."/>
        </authorList>
    </citation>
    <scope>NUCLEOTIDE SEQUENCE [LARGE SCALE GENOMIC DNA]</scope>
    <source>
        <strain evidence="2">B thermophilus SOXS</strain>
    </source>
</reference>
<dbReference type="CDD" id="cd18722">
    <property type="entry name" value="PIN_NicB-like"/>
    <property type="match status" value="1"/>
</dbReference>
<evidence type="ECO:0000313" key="2">
    <source>
        <dbReference type="EMBL" id="CAB5503948.1"/>
    </source>
</evidence>
<dbReference type="PANTHER" id="PTHR35458">
    <property type="entry name" value="SLR0755 PROTEIN"/>
    <property type="match status" value="1"/>
</dbReference>
<dbReference type="Pfam" id="PF01936">
    <property type="entry name" value="NYN"/>
    <property type="match status" value="1"/>
</dbReference>
<organism evidence="2 3">
    <name type="scientific">Bathymodiolus thermophilus thioautotrophic gill symbiont</name>
    <dbReference type="NCBI Taxonomy" id="2360"/>
    <lineage>
        <taxon>Bacteria</taxon>
        <taxon>Pseudomonadati</taxon>
        <taxon>Pseudomonadota</taxon>
        <taxon>Gammaproteobacteria</taxon>
        <taxon>sulfur-oxidizing symbionts</taxon>
    </lineage>
</organism>
<dbReference type="PANTHER" id="PTHR35458:SF8">
    <property type="entry name" value="SLR0650 PROTEIN"/>
    <property type="match status" value="1"/>
</dbReference>
<dbReference type="InterPro" id="IPR021139">
    <property type="entry name" value="NYN"/>
</dbReference>
<evidence type="ECO:0000313" key="3">
    <source>
        <dbReference type="Proteomes" id="UP000643672"/>
    </source>
</evidence>
<dbReference type="Gene3D" id="3.40.50.1010">
    <property type="entry name" value="5'-nuclease"/>
    <property type="match status" value="1"/>
</dbReference>
<feature type="domain" description="NYN" evidence="1">
    <location>
        <begin position="7"/>
        <end position="173"/>
    </location>
</feature>
<dbReference type="InterPro" id="IPR047140">
    <property type="entry name" value="LabA"/>
</dbReference>
<comment type="caution">
    <text evidence="2">The sequence shown here is derived from an EMBL/GenBank/DDBJ whole genome shotgun (WGS) entry which is preliminary data.</text>
</comment>
<protein>
    <recommendedName>
        <fullName evidence="1">NYN domain-containing protein</fullName>
    </recommendedName>
</protein>
<keyword evidence="3" id="KW-1185">Reference proteome</keyword>
<dbReference type="AlphaFoldDB" id="A0A8H8XE29"/>
<gene>
    <name evidence="2" type="ORF">THERMOS_1868</name>
</gene>